<reference evidence="2 3" key="1">
    <citation type="journal article" date="2018" name="Evol. Lett.">
        <title>Horizontal gene cluster transfer increased hallucinogenic mushroom diversity.</title>
        <authorList>
            <person name="Reynolds H.T."/>
            <person name="Vijayakumar V."/>
            <person name="Gluck-Thaler E."/>
            <person name="Korotkin H.B."/>
            <person name="Matheny P.B."/>
            <person name="Slot J.C."/>
        </authorList>
    </citation>
    <scope>NUCLEOTIDE SEQUENCE [LARGE SCALE GENOMIC DNA]</scope>
    <source>
        <strain evidence="2 3">SRW20</strain>
    </source>
</reference>
<evidence type="ECO:0000313" key="2">
    <source>
        <dbReference type="EMBL" id="PPQ83869.1"/>
    </source>
</evidence>
<feature type="region of interest" description="Disordered" evidence="1">
    <location>
        <begin position="490"/>
        <end position="512"/>
    </location>
</feature>
<feature type="region of interest" description="Disordered" evidence="1">
    <location>
        <begin position="161"/>
        <end position="180"/>
    </location>
</feature>
<keyword evidence="3" id="KW-1185">Reference proteome</keyword>
<feature type="region of interest" description="Disordered" evidence="1">
    <location>
        <begin position="1"/>
        <end position="130"/>
    </location>
</feature>
<feature type="region of interest" description="Disordered" evidence="1">
    <location>
        <begin position="560"/>
        <end position="632"/>
    </location>
</feature>
<feature type="non-terminal residue" evidence="2">
    <location>
        <position position="1"/>
    </location>
</feature>
<evidence type="ECO:0000256" key="1">
    <source>
        <dbReference type="SAM" id="MobiDB-lite"/>
    </source>
</evidence>
<dbReference type="EMBL" id="NHYE01004560">
    <property type="protein sequence ID" value="PPQ83869.1"/>
    <property type="molecule type" value="Genomic_DNA"/>
</dbReference>
<evidence type="ECO:0000313" key="3">
    <source>
        <dbReference type="Proteomes" id="UP000284706"/>
    </source>
</evidence>
<sequence>SLEKQLPKRTSRVPSASLDQPNLGRGVELQIADKPRSQDECNFETRNADPHPAEAPQNESRQQNIFGLSGAFKLEDSHSRNANTYQAPAKTLNEWPLDKEQNESRQQNRFGLLGPFKQEDSHSRSTNTYQAPAMTIDEWSLAKEQSTLFKPRGLGVRETPKDRFWNPVSENGGEHVLDGGEDFEDSAREMIDKGKKKARCRKPPKEPPPPHVERQYYPQPCRGCIADSLPCFLPVRRRSSRRTCWHCQQSKIKCSYTANSLLQKKLTQPVASKMGHEKMHEDAGRYTITVDDEDESELEEEEFTNDPSQSNAKYREEFEELKNHFAVLVESCQRQEQRFTEFFEAYSKREDSLLKSLTTSLEKAIQTSLDAVVERNYRGLSLDSGEVPSGQVGDDQLADYFSWKENSGPGIDHLDHISSPHTTCEERLSGALIKDTSDNVTVLQLEHPTRCHSDSSGCSISPDSASGLQIGQVEVGLFRAHPDAVVDAEQKAEPRRILAQGEPETRESGRRNVANVGDEIMMAADGTTHSVLDSGLDGILKQDCSTRVKCVRFDDAQLYEGPMSPLSDIPEEEESDEDGKHEPPSCPPSRSTRSSSKRKEGCDIVSGHRPQAKKSKSSSPGAARGRPPKRSV</sequence>
<accession>A0A409WZG9</accession>
<gene>
    <name evidence="2" type="ORF">CVT26_010535</name>
</gene>
<organism evidence="2 3">
    <name type="scientific">Gymnopilus dilepis</name>
    <dbReference type="NCBI Taxonomy" id="231916"/>
    <lineage>
        <taxon>Eukaryota</taxon>
        <taxon>Fungi</taxon>
        <taxon>Dikarya</taxon>
        <taxon>Basidiomycota</taxon>
        <taxon>Agaricomycotina</taxon>
        <taxon>Agaricomycetes</taxon>
        <taxon>Agaricomycetidae</taxon>
        <taxon>Agaricales</taxon>
        <taxon>Agaricineae</taxon>
        <taxon>Hymenogastraceae</taxon>
        <taxon>Gymnopilus</taxon>
    </lineage>
</organism>
<evidence type="ECO:0008006" key="4">
    <source>
        <dbReference type="Google" id="ProtNLM"/>
    </source>
</evidence>
<dbReference type="AlphaFoldDB" id="A0A409WZG9"/>
<protein>
    <recommendedName>
        <fullName evidence="4">Zn(2)-C6 fungal-type domain-containing protein</fullName>
    </recommendedName>
</protein>
<feature type="region of interest" description="Disordered" evidence="1">
    <location>
        <begin position="193"/>
        <end position="214"/>
    </location>
</feature>
<comment type="caution">
    <text evidence="2">The sequence shown here is derived from an EMBL/GenBank/DDBJ whole genome shotgun (WGS) entry which is preliminary data.</text>
</comment>
<dbReference type="Proteomes" id="UP000284706">
    <property type="component" value="Unassembled WGS sequence"/>
</dbReference>
<name>A0A409WZG9_9AGAR</name>
<proteinExistence type="predicted"/>
<feature type="compositionally biased region" description="Polar residues" evidence="1">
    <location>
        <begin position="57"/>
        <end position="66"/>
    </location>
</feature>
<dbReference type="InParanoid" id="A0A409WZG9"/>